<dbReference type="InterPro" id="IPR050111">
    <property type="entry name" value="C-type_lectin/snaclec_domain"/>
</dbReference>
<dbReference type="InterPro" id="IPR016186">
    <property type="entry name" value="C-type_lectin-like/link_sf"/>
</dbReference>
<feature type="domain" description="C-type lectin" evidence="1">
    <location>
        <begin position="362"/>
        <end position="478"/>
    </location>
</feature>
<dbReference type="InterPro" id="IPR016187">
    <property type="entry name" value="CTDL_fold"/>
</dbReference>
<evidence type="ECO:0000313" key="2">
    <source>
        <dbReference type="EMBL" id="KAA0198807.1"/>
    </source>
</evidence>
<gene>
    <name evidence="2" type="ORF">FBUS_09111</name>
</gene>
<reference evidence="2" key="1">
    <citation type="submission" date="2019-05" db="EMBL/GenBank/DDBJ databases">
        <title>Annotation for the trematode Fasciolopsis buski.</title>
        <authorList>
            <person name="Choi Y.-J."/>
        </authorList>
    </citation>
    <scope>NUCLEOTIDE SEQUENCE</scope>
    <source>
        <strain evidence="2">HT</strain>
        <tissue evidence="2">Whole worm</tissue>
    </source>
</reference>
<dbReference type="Proteomes" id="UP000728185">
    <property type="component" value="Unassembled WGS sequence"/>
</dbReference>
<dbReference type="Pfam" id="PF00059">
    <property type="entry name" value="Lectin_C"/>
    <property type="match status" value="3"/>
</dbReference>
<feature type="domain" description="C-type lectin" evidence="1">
    <location>
        <begin position="836"/>
        <end position="913"/>
    </location>
</feature>
<dbReference type="SMART" id="SM00034">
    <property type="entry name" value="CLECT"/>
    <property type="match status" value="5"/>
</dbReference>
<evidence type="ECO:0000313" key="3">
    <source>
        <dbReference type="Proteomes" id="UP000728185"/>
    </source>
</evidence>
<dbReference type="OrthoDB" id="6226225at2759"/>
<protein>
    <recommendedName>
        <fullName evidence="1">C-type lectin domain-containing protein</fullName>
    </recommendedName>
</protein>
<feature type="domain" description="C-type lectin" evidence="1">
    <location>
        <begin position="215"/>
        <end position="334"/>
    </location>
</feature>
<evidence type="ECO:0000259" key="1">
    <source>
        <dbReference type="PROSITE" id="PS50041"/>
    </source>
</evidence>
<dbReference type="PANTHER" id="PTHR22803">
    <property type="entry name" value="MANNOSE, PHOSPHOLIPASE, LECTIN RECEPTOR RELATED"/>
    <property type="match status" value="1"/>
</dbReference>
<name>A0A8E0VNL7_9TREM</name>
<comment type="caution">
    <text evidence="2">The sequence shown here is derived from an EMBL/GenBank/DDBJ whole genome shotgun (WGS) entry which is preliminary data.</text>
</comment>
<dbReference type="SUPFAM" id="SSF56436">
    <property type="entry name" value="C-type lectin-like"/>
    <property type="match status" value="6"/>
</dbReference>
<dbReference type="EMBL" id="LUCM01001484">
    <property type="protein sequence ID" value="KAA0198807.1"/>
    <property type="molecule type" value="Genomic_DNA"/>
</dbReference>
<accession>A0A8E0VNL7</accession>
<dbReference type="AlphaFoldDB" id="A0A8E0VNL7"/>
<dbReference type="PROSITE" id="PS50041">
    <property type="entry name" value="C_TYPE_LECTIN_2"/>
    <property type="match status" value="4"/>
</dbReference>
<feature type="non-terminal residue" evidence="2">
    <location>
        <position position="1"/>
    </location>
</feature>
<proteinExistence type="predicted"/>
<keyword evidence="3" id="KW-1185">Reference proteome</keyword>
<feature type="domain" description="C-type lectin" evidence="1">
    <location>
        <begin position="503"/>
        <end position="623"/>
    </location>
</feature>
<dbReference type="CDD" id="cd00037">
    <property type="entry name" value="CLECT"/>
    <property type="match status" value="4"/>
</dbReference>
<organism evidence="2 3">
    <name type="scientific">Fasciolopsis buskii</name>
    <dbReference type="NCBI Taxonomy" id="27845"/>
    <lineage>
        <taxon>Eukaryota</taxon>
        <taxon>Metazoa</taxon>
        <taxon>Spiralia</taxon>
        <taxon>Lophotrochozoa</taxon>
        <taxon>Platyhelminthes</taxon>
        <taxon>Trematoda</taxon>
        <taxon>Digenea</taxon>
        <taxon>Plagiorchiida</taxon>
        <taxon>Echinostomata</taxon>
        <taxon>Echinostomatoidea</taxon>
        <taxon>Fasciolidae</taxon>
        <taxon>Fasciolopsis</taxon>
    </lineage>
</organism>
<dbReference type="InterPro" id="IPR001304">
    <property type="entry name" value="C-type_lectin-like"/>
</dbReference>
<dbReference type="Gene3D" id="3.10.100.10">
    <property type="entry name" value="Mannose-Binding Protein A, subunit A"/>
    <property type="match status" value="5"/>
</dbReference>
<sequence length="935" mass="104143">DLCTAVLHRPHHKGQWEDIDCSLALPQICQAPTLTTQLPGPVNSLLSHGRCRNGFVEFEQRCYRLESTKASQLVQLPEDLCPMRVAPHTFSEAAFMRSLLRNSTELRPMGDDDYRVWIGLSFKYDPSSAPSVNFMVEDGIRNVLPPTVYEKFASLVSSESRNKSFQLCAALAYNETKMNWIPCEVQLRSICGYSLVDYNVHSNTPTTCPPEWTNLGNKCYSPIQNTLSTWMEAESACLNMNATLVSLHSPTEHQFLGSYLDFSSLWLGLRMSQGLSSKNIYWSDGSLTDYLSFAADQPSIEPADGGVESCAFLAEHTHDWRMTRCDDMHPFICQVILAAPLGTEPAKYPFAPPKEVCSDTIVPRYCVEFYPFPYSFVHAEDMCRVRNKTLATIPSEEHQKFLMTTLQAIPEFKKAYIGLFMPQNNLMWVSNYPSIPATFWTHTAPSGSEQCIYVRKDNQTLDTWEAVPCTELLPFVCSSSVSVKNSAVLPFSQQACPDPYIHIGSGCFFLKADQSTAVNWSEASRLCSQTHPEGHLASIQSLREQDGISVLLASTTSVPTWIGLRSDDHGYKWQTSSEVNFTNWGPGYPKIGNNRCVIMRTSIQDAGQWTDRECSSKAGFVCQTHSVSPPQASETDKIRQLFKQGVCYPGSYEFQGRCYVLSRQSETRIRSNVYLHDDASGGCLLAMHAVGFDCSSRPNAWGTSSCPVAATPHTAVDAAFLRLLLNVFGMGSTSAWIGLKLRSNNGTHTLLSEDESVAGASNLVAYESLYEVMNSTTRGVSLSCLVATSSDSRLHFVPCETKGLPTLCSYDPKKQMDHPQPTVPSMTTCPTGWKPVNGQCYLPAPIGTKYTWMEAEQVCQDAGRQIQTSPGLTYAGHLTSVHSVEQQNQLSVQLRSTSTWIGLRVIGNRLFFWIYEIYDVLYGIGFFEYVTTTFL</sequence>